<proteinExistence type="predicted"/>
<organism evidence="2 3">
    <name type="scientific">Bacillus salacetis</name>
    <dbReference type="NCBI Taxonomy" id="2315464"/>
    <lineage>
        <taxon>Bacteria</taxon>
        <taxon>Bacillati</taxon>
        <taxon>Bacillota</taxon>
        <taxon>Bacilli</taxon>
        <taxon>Bacillales</taxon>
        <taxon>Bacillaceae</taxon>
        <taxon>Bacillus</taxon>
    </lineage>
</organism>
<protein>
    <submittedName>
        <fullName evidence="2">Uncharacterized protein</fullName>
    </submittedName>
</protein>
<evidence type="ECO:0000313" key="3">
    <source>
        <dbReference type="Proteomes" id="UP000265801"/>
    </source>
</evidence>
<dbReference type="AlphaFoldDB" id="A0A3A1QXN4"/>
<accession>A0A3A1QXN4</accession>
<dbReference type="Proteomes" id="UP000265801">
    <property type="component" value="Unassembled WGS sequence"/>
</dbReference>
<gene>
    <name evidence="2" type="ORF">D3H55_16335</name>
</gene>
<keyword evidence="1" id="KW-0472">Membrane</keyword>
<feature type="transmembrane region" description="Helical" evidence="1">
    <location>
        <begin position="50"/>
        <end position="67"/>
    </location>
</feature>
<dbReference type="EMBL" id="QXIR01000025">
    <property type="protein sequence ID" value="RIW30700.1"/>
    <property type="molecule type" value="Genomic_DNA"/>
</dbReference>
<keyword evidence="1" id="KW-0812">Transmembrane</keyword>
<feature type="transmembrane region" description="Helical" evidence="1">
    <location>
        <begin position="6"/>
        <end position="24"/>
    </location>
</feature>
<comment type="caution">
    <text evidence="2">The sequence shown here is derived from an EMBL/GenBank/DDBJ whole genome shotgun (WGS) entry which is preliminary data.</text>
</comment>
<evidence type="ECO:0000313" key="2">
    <source>
        <dbReference type="EMBL" id="RIW30700.1"/>
    </source>
</evidence>
<sequence>MPIELLIVVFLIILITSLILPVIYKNKEKTDKGHVFSYYKLTYRRKMIRTLWLIPLIVILLIAISVIAELNTFEILLISLFFFVITFLQFFYNYTKWKKYEK</sequence>
<keyword evidence="3" id="KW-1185">Reference proteome</keyword>
<evidence type="ECO:0000256" key="1">
    <source>
        <dbReference type="SAM" id="Phobius"/>
    </source>
</evidence>
<feature type="transmembrane region" description="Helical" evidence="1">
    <location>
        <begin position="73"/>
        <end position="92"/>
    </location>
</feature>
<keyword evidence="1" id="KW-1133">Transmembrane helix</keyword>
<reference evidence="2 3" key="1">
    <citation type="submission" date="2018-09" db="EMBL/GenBank/DDBJ databases">
        <title>Bacillus saliacetes sp. nov., isolated from Thai shrimp paste (Ka-pi).</title>
        <authorList>
            <person name="Daroonpunt R."/>
            <person name="Tanasupawat S."/>
            <person name="Yiamsombut S."/>
        </authorList>
    </citation>
    <scope>NUCLEOTIDE SEQUENCE [LARGE SCALE GENOMIC DNA]</scope>
    <source>
        <strain evidence="2 3">SKP7-4</strain>
    </source>
</reference>
<name>A0A3A1QXN4_9BACI</name>